<evidence type="ECO:0000313" key="4">
    <source>
        <dbReference type="Proteomes" id="UP001175227"/>
    </source>
</evidence>
<organism evidence="3 4">
    <name type="scientific">Armillaria novae-zelandiae</name>
    <dbReference type="NCBI Taxonomy" id="153914"/>
    <lineage>
        <taxon>Eukaryota</taxon>
        <taxon>Fungi</taxon>
        <taxon>Dikarya</taxon>
        <taxon>Basidiomycota</taxon>
        <taxon>Agaricomycotina</taxon>
        <taxon>Agaricomycetes</taxon>
        <taxon>Agaricomycetidae</taxon>
        <taxon>Agaricales</taxon>
        <taxon>Marasmiineae</taxon>
        <taxon>Physalacriaceae</taxon>
        <taxon>Armillaria</taxon>
    </lineage>
</organism>
<name>A0AA39P1A7_9AGAR</name>
<dbReference type="AlphaFoldDB" id="A0AA39P1A7"/>
<reference evidence="3" key="1">
    <citation type="submission" date="2023-06" db="EMBL/GenBank/DDBJ databases">
        <authorList>
            <consortium name="Lawrence Berkeley National Laboratory"/>
            <person name="Ahrendt S."/>
            <person name="Sahu N."/>
            <person name="Indic B."/>
            <person name="Wong-Bajracharya J."/>
            <person name="Merenyi Z."/>
            <person name="Ke H.-M."/>
            <person name="Monk M."/>
            <person name="Kocsube S."/>
            <person name="Drula E."/>
            <person name="Lipzen A."/>
            <person name="Balint B."/>
            <person name="Henrissat B."/>
            <person name="Andreopoulos B."/>
            <person name="Martin F.M."/>
            <person name="Harder C.B."/>
            <person name="Rigling D."/>
            <person name="Ford K.L."/>
            <person name="Foster G.D."/>
            <person name="Pangilinan J."/>
            <person name="Papanicolaou A."/>
            <person name="Barry K."/>
            <person name="LaButti K."/>
            <person name="Viragh M."/>
            <person name="Koriabine M."/>
            <person name="Yan M."/>
            <person name="Riley R."/>
            <person name="Champramary S."/>
            <person name="Plett K.L."/>
            <person name="Tsai I.J."/>
            <person name="Slot J."/>
            <person name="Sipos G."/>
            <person name="Plett J."/>
            <person name="Nagy L.G."/>
            <person name="Grigoriev I.V."/>
        </authorList>
    </citation>
    <scope>NUCLEOTIDE SEQUENCE</scope>
    <source>
        <strain evidence="3">ICMP 16352</strain>
    </source>
</reference>
<gene>
    <name evidence="3" type="ORF">IW261DRAFT_1340366</name>
</gene>
<dbReference type="Pfam" id="PF09994">
    <property type="entry name" value="T6SS_Tle1-like_cat"/>
    <property type="match status" value="1"/>
</dbReference>
<dbReference type="Proteomes" id="UP001175227">
    <property type="component" value="Unassembled WGS sequence"/>
</dbReference>
<dbReference type="PANTHER" id="PTHR33840:SF2">
    <property type="entry name" value="TLE1 PHOSPHOLIPASE DOMAIN-CONTAINING PROTEIN"/>
    <property type="match status" value="1"/>
</dbReference>
<dbReference type="InterPro" id="IPR018712">
    <property type="entry name" value="Tle1-like_cat"/>
</dbReference>
<feature type="compositionally biased region" description="Polar residues" evidence="1">
    <location>
        <begin position="38"/>
        <end position="61"/>
    </location>
</feature>
<protein>
    <recommendedName>
        <fullName evidence="2">T6SS Phospholipase effector Tle1-like catalytic domain-containing protein</fullName>
    </recommendedName>
</protein>
<proteinExistence type="predicted"/>
<dbReference type="EMBL" id="JAUEPR010000022">
    <property type="protein sequence ID" value="KAK0475727.1"/>
    <property type="molecule type" value="Genomic_DNA"/>
</dbReference>
<feature type="domain" description="T6SS Phospholipase effector Tle1-like catalytic" evidence="2">
    <location>
        <begin position="117"/>
        <end position="391"/>
    </location>
</feature>
<accession>A0AA39P1A7</accession>
<feature type="region of interest" description="Disordered" evidence="1">
    <location>
        <begin position="31"/>
        <end position="66"/>
    </location>
</feature>
<evidence type="ECO:0000256" key="1">
    <source>
        <dbReference type="SAM" id="MobiDB-lite"/>
    </source>
</evidence>
<evidence type="ECO:0000259" key="2">
    <source>
        <dbReference type="Pfam" id="PF09994"/>
    </source>
</evidence>
<comment type="caution">
    <text evidence="3">The sequence shown here is derived from an EMBL/GenBank/DDBJ whole genome shotgun (WGS) entry which is preliminary data.</text>
</comment>
<sequence length="460" mass="51735">MPLFDIFSLITPTPSSLSSVESVISRTTSIPEIPAGNVESTSNQTTAPAPSNADSSQSATRSPKRKCGCKCNPQCSCSCPCRTHCICPPRDHTCNETCHKQCQYTCQGKCGSPKNYRNLVVCLDGTSNQFGHFNTNVVELHGRVLKDDDCIKQLTFYSSGIGTRVPPGKPSLGNWLNNAIDMAIAWNFRNIVEEAYRWLADNYKLRDRIYLFGKLFLAAEHESAGFSRGAYQVRALAGMVERLGLVFAGNTALIPLAYELYCNRHRGRKIKDVTEAEALAASFKRTFSREVKVHFIGAWDTVSSVGYIWQRPLPLTTSASHVCCFRQGLALDERRVKFLPEFLTDGPIASSHSENYESMTTNVKEVWFVGSHSDIDGFDLTSVPLSWMVHEANEAGLHFTEREPVIGEWKWDHLSKNEPTRSLHGFWWIPEYFPIKTSVYSEKEISTSRYPKFFFGYRVA</sequence>
<keyword evidence="4" id="KW-1185">Reference proteome</keyword>
<evidence type="ECO:0000313" key="3">
    <source>
        <dbReference type="EMBL" id="KAK0475727.1"/>
    </source>
</evidence>
<dbReference type="PANTHER" id="PTHR33840">
    <property type="match status" value="1"/>
</dbReference>